<protein>
    <submittedName>
        <fullName evidence="3">Uncharacterized protein</fullName>
    </submittedName>
</protein>
<evidence type="ECO:0000313" key="3">
    <source>
        <dbReference type="WBParaSite" id="ACRNAN_Path_1556.g6055.t1"/>
    </source>
</evidence>
<feature type="region of interest" description="Disordered" evidence="1">
    <location>
        <begin position="270"/>
        <end position="336"/>
    </location>
</feature>
<dbReference type="Proteomes" id="UP000887540">
    <property type="component" value="Unplaced"/>
</dbReference>
<feature type="compositionally biased region" description="Low complexity" evidence="1">
    <location>
        <begin position="197"/>
        <end position="215"/>
    </location>
</feature>
<evidence type="ECO:0000313" key="2">
    <source>
        <dbReference type="Proteomes" id="UP000887540"/>
    </source>
</evidence>
<accession>A0A914C214</accession>
<feature type="compositionally biased region" description="Basic and acidic residues" evidence="1">
    <location>
        <begin position="376"/>
        <end position="397"/>
    </location>
</feature>
<feature type="compositionally biased region" description="Basic residues" evidence="1">
    <location>
        <begin position="398"/>
        <end position="409"/>
    </location>
</feature>
<feature type="compositionally biased region" description="Polar residues" evidence="1">
    <location>
        <begin position="281"/>
        <end position="294"/>
    </location>
</feature>
<feature type="region of interest" description="Disordered" evidence="1">
    <location>
        <begin position="359"/>
        <end position="414"/>
    </location>
</feature>
<organism evidence="2 3">
    <name type="scientific">Acrobeloides nanus</name>
    <dbReference type="NCBI Taxonomy" id="290746"/>
    <lineage>
        <taxon>Eukaryota</taxon>
        <taxon>Metazoa</taxon>
        <taxon>Ecdysozoa</taxon>
        <taxon>Nematoda</taxon>
        <taxon>Chromadorea</taxon>
        <taxon>Rhabditida</taxon>
        <taxon>Tylenchina</taxon>
        <taxon>Cephalobomorpha</taxon>
        <taxon>Cephaloboidea</taxon>
        <taxon>Cephalobidae</taxon>
        <taxon>Acrobeloides</taxon>
    </lineage>
</organism>
<reference evidence="3" key="1">
    <citation type="submission" date="2022-11" db="UniProtKB">
        <authorList>
            <consortium name="WormBaseParasite"/>
        </authorList>
    </citation>
    <scope>IDENTIFICATION</scope>
</reference>
<feature type="compositionally biased region" description="Polar residues" evidence="1">
    <location>
        <begin position="301"/>
        <end position="336"/>
    </location>
</feature>
<dbReference type="AlphaFoldDB" id="A0A914C214"/>
<proteinExistence type="predicted"/>
<feature type="compositionally biased region" description="Basic residues" evidence="1">
    <location>
        <begin position="360"/>
        <end position="375"/>
    </location>
</feature>
<dbReference type="WBParaSite" id="ACRNAN_Path_1556.g6055.t1">
    <property type="protein sequence ID" value="ACRNAN_Path_1556.g6055.t1"/>
    <property type="gene ID" value="ACRNAN_Path_1556.g6055"/>
</dbReference>
<evidence type="ECO:0000256" key="1">
    <source>
        <dbReference type="SAM" id="MobiDB-lite"/>
    </source>
</evidence>
<name>A0A914C214_9BILA</name>
<feature type="region of interest" description="Disordered" evidence="1">
    <location>
        <begin position="197"/>
        <end position="216"/>
    </location>
</feature>
<sequence length="646" mass="75053">MLLHSSVNRNHKLRKCKSSNALDSENELDLNCTNPQLNRPELRELSLYQLAELIQIFNNTNFNEKLQLKFGQDRSQALTPLLDELLETKSSGLTTMPYWDYRLDYNLPVPLDSILFQVEPFKAMSAIQRNEIATDETVGKLFETATETVYDLYDKALWMRRKNAYDMLEQLHAGILWKVLFYMTIENDMDMDEAISSTSTTSTTTTIPTTNPITTMSENENFEKDQFFEVLKQAPIEVEFELPINFTIEPINEEKNDSKTFMADIVEDENSILPTEERHQQTTTKLIETMSSTPPDRDIYTTKQNPPQPDDNQSTTQSQHNPEFATETTSSNPWIWNTDGNNVFSTTARNDFTSTLINYHGRKNKERRKNRKNRNKKYEQKILEEEIRKLKDPEKENSKRKHRRKKHKSTTTSTTPLLISTLTTTMKPIVFPATHPQRPQTPTTKLPVFIEDIVPFTEANWLPMPPANEETNLDNLLPLLPTPSMPEGTIRWNDKTTPFDMAYFTITIAEGPMHRKEPPKKRAIGARIYLMGLNMPSGYTQITEGWQMKRGTGALVRTLNPEIAGPFVEFKIRVENRYGSPCKQMCLDSKQRYRRCARRVLRLSAYQKFSDPILYFKNSTMAMNAQWTGRGYYRKRKLDYILFKCE</sequence>
<keyword evidence="2" id="KW-1185">Reference proteome</keyword>